<evidence type="ECO:0000313" key="1">
    <source>
        <dbReference type="EMBL" id="KOF89556.1"/>
    </source>
</evidence>
<name>A0A0L8HK05_OCTBM</name>
<protein>
    <submittedName>
        <fullName evidence="1">Uncharacterized protein</fullName>
    </submittedName>
</protein>
<proteinExistence type="predicted"/>
<gene>
    <name evidence="1" type="ORF">OCBIM_22012842mg</name>
</gene>
<accession>A0A0L8HK05</accession>
<dbReference type="EMBL" id="KQ417945">
    <property type="protein sequence ID" value="KOF89556.1"/>
    <property type="molecule type" value="Genomic_DNA"/>
</dbReference>
<sequence length="49" mass="5433">MHTSCCSQVCVDKFTYTWQLAASFAKESFLAATHVFNQTSRLCLLSISG</sequence>
<dbReference type="AlphaFoldDB" id="A0A0L8HK05"/>
<reference evidence="1" key="1">
    <citation type="submission" date="2015-07" db="EMBL/GenBank/DDBJ databases">
        <title>MeaNS - Measles Nucleotide Surveillance Program.</title>
        <authorList>
            <person name="Tran T."/>
            <person name="Druce J."/>
        </authorList>
    </citation>
    <scope>NUCLEOTIDE SEQUENCE</scope>
    <source>
        <strain evidence="1">UCB-OBI-ISO-001</strain>
        <tissue evidence="1">Gonad</tissue>
    </source>
</reference>
<organism evidence="1">
    <name type="scientific">Octopus bimaculoides</name>
    <name type="common">California two-spotted octopus</name>
    <dbReference type="NCBI Taxonomy" id="37653"/>
    <lineage>
        <taxon>Eukaryota</taxon>
        <taxon>Metazoa</taxon>
        <taxon>Spiralia</taxon>
        <taxon>Lophotrochozoa</taxon>
        <taxon>Mollusca</taxon>
        <taxon>Cephalopoda</taxon>
        <taxon>Coleoidea</taxon>
        <taxon>Octopodiformes</taxon>
        <taxon>Octopoda</taxon>
        <taxon>Incirrata</taxon>
        <taxon>Octopodidae</taxon>
        <taxon>Octopus</taxon>
    </lineage>
</organism>